<organism evidence="1 2">
    <name type="scientific">Novosphingobium pentaromativorans US6-1</name>
    <dbReference type="NCBI Taxonomy" id="1088721"/>
    <lineage>
        <taxon>Bacteria</taxon>
        <taxon>Pseudomonadati</taxon>
        <taxon>Pseudomonadota</taxon>
        <taxon>Alphaproteobacteria</taxon>
        <taxon>Sphingomonadales</taxon>
        <taxon>Sphingomonadaceae</taxon>
        <taxon>Novosphingobium</taxon>
    </lineage>
</organism>
<reference evidence="1 2" key="1">
    <citation type="journal article" date="2012" name="J. Bacteriol.">
        <title>Genome sequence of benzo(a)pyrene-degrading bacterium Novosphingobium pentaromativorans US6-1.</title>
        <authorList>
            <person name="Luo Y.R."/>
            <person name="Kang S.G."/>
            <person name="Kim S.J."/>
            <person name="Kim M.R."/>
            <person name="Li N."/>
            <person name="Lee J.H."/>
            <person name="Kwon K.K."/>
        </authorList>
    </citation>
    <scope>NUCLEOTIDE SEQUENCE [LARGE SCALE GENOMIC DNA]</scope>
    <source>
        <strain evidence="1 2">US6-1</strain>
    </source>
</reference>
<sequence>MPQRDRMTGGNPEPRHAARRAWLGWNCRTWFTPSNWSIRTGANGPRRGEPGYLWHVGVCRKVTGSARN</sequence>
<proteinExistence type="predicted"/>
<dbReference type="PATRIC" id="fig|1088721.3.peg.883"/>
<evidence type="ECO:0000313" key="2">
    <source>
        <dbReference type="Proteomes" id="UP000004030"/>
    </source>
</evidence>
<accession>G6E971</accession>
<name>G6E971_9SPHN</name>
<gene>
    <name evidence="1" type="ORF">NSU_0892</name>
</gene>
<keyword evidence="2" id="KW-1185">Reference proteome</keyword>
<dbReference type="Proteomes" id="UP000004030">
    <property type="component" value="Unassembled WGS sequence"/>
</dbReference>
<protein>
    <submittedName>
        <fullName evidence="1">Uncharacterized protein</fullName>
    </submittedName>
</protein>
<comment type="caution">
    <text evidence="1">The sequence shown here is derived from an EMBL/GenBank/DDBJ whole genome shotgun (WGS) entry which is preliminary data.</text>
</comment>
<evidence type="ECO:0000313" key="1">
    <source>
        <dbReference type="EMBL" id="EHJ62295.1"/>
    </source>
</evidence>
<dbReference type="EMBL" id="AGFM01000009">
    <property type="protein sequence ID" value="EHJ62295.1"/>
    <property type="molecule type" value="Genomic_DNA"/>
</dbReference>
<dbReference type="AlphaFoldDB" id="G6E971"/>